<gene>
    <name evidence="2" type="ORF">Pla175_40630</name>
</gene>
<evidence type="ECO:0000256" key="1">
    <source>
        <dbReference type="SAM" id="SignalP"/>
    </source>
</evidence>
<dbReference type="RefSeq" id="WP_145289584.1">
    <property type="nucleotide sequence ID" value="NZ_CP036291.1"/>
</dbReference>
<evidence type="ECO:0000313" key="2">
    <source>
        <dbReference type="EMBL" id="QDU90654.1"/>
    </source>
</evidence>
<dbReference type="EMBL" id="CP036291">
    <property type="protein sequence ID" value="QDU90654.1"/>
    <property type="molecule type" value="Genomic_DNA"/>
</dbReference>
<organism evidence="2 3">
    <name type="scientific">Pirellulimonas nuda</name>
    <dbReference type="NCBI Taxonomy" id="2528009"/>
    <lineage>
        <taxon>Bacteria</taxon>
        <taxon>Pseudomonadati</taxon>
        <taxon>Planctomycetota</taxon>
        <taxon>Planctomycetia</taxon>
        <taxon>Pirellulales</taxon>
        <taxon>Lacipirellulaceae</taxon>
        <taxon>Pirellulimonas</taxon>
    </lineage>
</organism>
<evidence type="ECO:0000313" key="3">
    <source>
        <dbReference type="Proteomes" id="UP000317429"/>
    </source>
</evidence>
<keyword evidence="3" id="KW-1185">Reference proteome</keyword>
<keyword evidence="1" id="KW-0732">Signal</keyword>
<feature type="signal peptide" evidence="1">
    <location>
        <begin position="1"/>
        <end position="21"/>
    </location>
</feature>
<accession>A0A518DGQ2</accession>
<protein>
    <submittedName>
        <fullName evidence="2">Uncharacterized protein</fullName>
    </submittedName>
</protein>
<reference evidence="2 3" key="1">
    <citation type="submission" date="2019-02" db="EMBL/GenBank/DDBJ databases">
        <title>Deep-cultivation of Planctomycetes and their phenomic and genomic characterization uncovers novel biology.</title>
        <authorList>
            <person name="Wiegand S."/>
            <person name="Jogler M."/>
            <person name="Boedeker C."/>
            <person name="Pinto D."/>
            <person name="Vollmers J."/>
            <person name="Rivas-Marin E."/>
            <person name="Kohn T."/>
            <person name="Peeters S.H."/>
            <person name="Heuer A."/>
            <person name="Rast P."/>
            <person name="Oberbeckmann S."/>
            <person name="Bunk B."/>
            <person name="Jeske O."/>
            <person name="Meyerdierks A."/>
            <person name="Storesund J.E."/>
            <person name="Kallscheuer N."/>
            <person name="Luecker S."/>
            <person name="Lage O.M."/>
            <person name="Pohl T."/>
            <person name="Merkel B.J."/>
            <person name="Hornburger P."/>
            <person name="Mueller R.-W."/>
            <person name="Bruemmer F."/>
            <person name="Labrenz M."/>
            <person name="Spormann A.M."/>
            <person name="Op den Camp H."/>
            <person name="Overmann J."/>
            <person name="Amann R."/>
            <person name="Jetten M.S.M."/>
            <person name="Mascher T."/>
            <person name="Medema M.H."/>
            <person name="Devos D.P."/>
            <person name="Kaster A.-K."/>
            <person name="Ovreas L."/>
            <person name="Rohde M."/>
            <person name="Galperin M.Y."/>
            <person name="Jogler C."/>
        </authorList>
    </citation>
    <scope>NUCLEOTIDE SEQUENCE [LARGE SCALE GENOMIC DNA]</scope>
    <source>
        <strain evidence="2 3">Pla175</strain>
    </source>
</reference>
<proteinExistence type="predicted"/>
<sequence precursor="true">MHRWFLFVIATLVAAAAPASAGDGHACGDRVCCCLKGERVTEDVPCWEVGCERVCIPPVRPPWAPGGSGLTLLNFLKHDQCCRCTGACTGHCTGGCGCSSGCWRPGCCKTRCVATLSADSQERTHCEWTWQVRRLPACCCEGPRGSELTMPPQ</sequence>
<dbReference type="KEGG" id="pnd:Pla175_40630"/>
<name>A0A518DGQ2_9BACT</name>
<feature type="chain" id="PRO_5021763053" evidence="1">
    <location>
        <begin position="22"/>
        <end position="153"/>
    </location>
</feature>
<dbReference type="AlphaFoldDB" id="A0A518DGQ2"/>
<dbReference type="OrthoDB" id="289236at2"/>
<dbReference type="Proteomes" id="UP000317429">
    <property type="component" value="Chromosome"/>
</dbReference>